<dbReference type="Proteomes" id="UP000324222">
    <property type="component" value="Unassembled WGS sequence"/>
</dbReference>
<accession>A0A5B7E9E7</accession>
<organism evidence="2 3">
    <name type="scientific">Portunus trituberculatus</name>
    <name type="common">Swimming crab</name>
    <name type="synonym">Neptunus trituberculatus</name>
    <dbReference type="NCBI Taxonomy" id="210409"/>
    <lineage>
        <taxon>Eukaryota</taxon>
        <taxon>Metazoa</taxon>
        <taxon>Ecdysozoa</taxon>
        <taxon>Arthropoda</taxon>
        <taxon>Crustacea</taxon>
        <taxon>Multicrustacea</taxon>
        <taxon>Malacostraca</taxon>
        <taxon>Eumalacostraca</taxon>
        <taxon>Eucarida</taxon>
        <taxon>Decapoda</taxon>
        <taxon>Pleocyemata</taxon>
        <taxon>Brachyura</taxon>
        <taxon>Eubrachyura</taxon>
        <taxon>Portunoidea</taxon>
        <taxon>Portunidae</taxon>
        <taxon>Portuninae</taxon>
        <taxon>Portunus</taxon>
    </lineage>
</organism>
<comment type="caution">
    <text evidence="2">The sequence shown here is derived from an EMBL/GenBank/DDBJ whole genome shotgun (WGS) entry which is preliminary data.</text>
</comment>
<name>A0A5B7E9E7_PORTR</name>
<dbReference type="AlphaFoldDB" id="A0A5B7E9E7"/>
<keyword evidence="3" id="KW-1185">Reference proteome</keyword>
<feature type="region of interest" description="Disordered" evidence="1">
    <location>
        <begin position="146"/>
        <end position="167"/>
    </location>
</feature>
<keyword evidence="2" id="KW-0687">Ribonucleoprotein</keyword>
<dbReference type="GO" id="GO:1990904">
    <property type="term" value="C:ribonucleoprotein complex"/>
    <property type="evidence" value="ECO:0007669"/>
    <property type="project" value="UniProtKB-KW"/>
</dbReference>
<sequence length="167" mass="18181">MEACTVTYRNGQTARLENVFIRGSKIRFLILPDMLKRHVGEDEVGEVAEGGAQAGLCDIWTFSVTQGSHSSCIQWLLSVETLGSLHTSLAYLVHTSDVGFIEGRVVSSVLVDTAGARVEVEEGTLLNAGSTLVLFLEEHRESSLEGLGGGLTKKHHNHQHNQQQEQA</sequence>
<dbReference type="SUPFAM" id="SSF50182">
    <property type="entry name" value="Sm-like ribonucleoproteins"/>
    <property type="match status" value="1"/>
</dbReference>
<dbReference type="Gene3D" id="2.30.30.100">
    <property type="match status" value="1"/>
</dbReference>
<evidence type="ECO:0000313" key="3">
    <source>
        <dbReference type="Proteomes" id="UP000324222"/>
    </source>
</evidence>
<reference evidence="2 3" key="1">
    <citation type="submission" date="2019-05" db="EMBL/GenBank/DDBJ databases">
        <title>Another draft genome of Portunus trituberculatus and its Hox gene families provides insights of decapod evolution.</title>
        <authorList>
            <person name="Jeong J.-H."/>
            <person name="Song I."/>
            <person name="Kim S."/>
            <person name="Choi T."/>
            <person name="Kim D."/>
            <person name="Ryu S."/>
            <person name="Kim W."/>
        </authorList>
    </citation>
    <scope>NUCLEOTIDE SEQUENCE [LARGE SCALE GENOMIC DNA]</scope>
    <source>
        <tissue evidence="2">Muscle</tissue>
    </source>
</reference>
<gene>
    <name evidence="2" type="primary">SmD3</name>
    <name evidence="2" type="ORF">E2C01_023929</name>
</gene>
<protein>
    <submittedName>
        <fullName evidence="2">Small nuclear ribonucleoprotein Sm D3</fullName>
    </submittedName>
</protein>
<proteinExistence type="predicted"/>
<dbReference type="EMBL" id="VSRR010002294">
    <property type="protein sequence ID" value="MPC30662.1"/>
    <property type="molecule type" value="Genomic_DNA"/>
</dbReference>
<evidence type="ECO:0000313" key="2">
    <source>
        <dbReference type="EMBL" id="MPC30662.1"/>
    </source>
</evidence>
<evidence type="ECO:0000256" key="1">
    <source>
        <dbReference type="SAM" id="MobiDB-lite"/>
    </source>
</evidence>
<dbReference type="InterPro" id="IPR010920">
    <property type="entry name" value="LSM_dom_sf"/>
</dbReference>